<dbReference type="EMBL" id="NKQK01000012">
    <property type="protein sequence ID" value="PSS15762.1"/>
    <property type="molecule type" value="Genomic_DNA"/>
</dbReference>
<organism evidence="2 3">
    <name type="scientific">Actinidia chinensis var. chinensis</name>
    <name type="common">Chinese soft-hair kiwi</name>
    <dbReference type="NCBI Taxonomy" id="1590841"/>
    <lineage>
        <taxon>Eukaryota</taxon>
        <taxon>Viridiplantae</taxon>
        <taxon>Streptophyta</taxon>
        <taxon>Embryophyta</taxon>
        <taxon>Tracheophyta</taxon>
        <taxon>Spermatophyta</taxon>
        <taxon>Magnoliopsida</taxon>
        <taxon>eudicotyledons</taxon>
        <taxon>Gunneridae</taxon>
        <taxon>Pentapetalae</taxon>
        <taxon>asterids</taxon>
        <taxon>Ericales</taxon>
        <taxon>Actinidiaceae</taxon>
        <taxon>Actinidia</taxon>
    </lineage>
</organism>
<accession>A0A2R6QVJ2</accession>
<evidence type="ECO:0000313" key="3">
    <source>
        <dbReference type="Proteomes" id="UP000241394"/>
    </source>
</evidence>
<evidence type="ECO:0000313" key="2">
    <source>
        <dbReference type="EMBL" id="PSS15762.1"/>
    </source>
</evidence>
<evidence type="ECO:0000256" key="1">
    <source>
        <dbReference type="SAM" id="MobiDB-lite"/>
    </source>
</evidence>
<protein>
    <submittedName>
        <fullName evidence="2">RNA-binding protein 19</fullName>
    </submittedName>
</protein>
<reference evidence="3" key="2">
    <citation type="journal article" date="2018" name="BMC Genomics">
        <title>A manually annotated Actinidia chinensis var. chinensis (kiwifruit) genome highlights the challenges associated with draft genomes and gene prediction in plants.</title>
        <authorList>
            <person name="Pilkington S.M."/>
            <person name="Crowhurst R."/>
            <person name="Hilario E."/>
            <person name="Nardozza S."/>
            <person name="Fraser L."/>
            <person name="Peng Y."/>
            <person name="Gunaseelan K."/>
            <person name="Simpson R."/>
            <person name="Tahir J."/>
            <person name="Deroles S.C."/>
            <person name="Templeton K."/>
            <person name="Luo Z."/>
            <person name="Davy M."/>
            <person name="Cheng C."/>
            <person name="McNeilage M."/>
            <person name="Scaglione D."/>
            <person name="Liu Y."/>
            <person name="Zhang Q."/>
            <person name="Datson P."/>
            <person name="De Silva N."/>
            <person name="Gardiner S.E."/>
            <person name="Bassett H."/>
            <person name="Chagne D."/>
            <person name="McCallum J."/>
            <person name="Dzierzon H."/>
            <person name="Deng C."/>
            <person name="Wang Y.Y."/>
            <person name="Barron L."/>
            <person name="Manako K."/>
            <person name="Bowen J."/>
            <person name="Foster T.M."/>
            <person name="Erridge Z.A."/>
            <person name="Tiffin H."/>
            <person name="Waite C.N."/>
            <person name="Davies K.M."/>
            <person name="Grierson E.P."/>
            <person name="Laing W.A."/>
            <person name="Kirk R."/>
            <person name="Chen X."/>
            <person name="Wood M."/>
            <person name="Montefiori M."/>
            <person name="Brummell D.A."/>
            <person name="Schwinn K.E."/>
            <person name="Catanach A."/>
            <person name="Fullerton C."/>
            <person name="Li D."/>
            <person name="Meiyalaghan S."/>
            <person name="Nieuwenhuizen N."/>
            <person name="Read N."/>
            <person name="Prakash R."/>
            <person name="Hunter D."/>
            <person name="Zhang H."/>
            <person name="McKenzie M."/>
            <person name="Knabel M."/>
            <person name="Harris A."/>
            <person name="Allan A.C."/>
            <person name="Gleave A."/>
            <person name="Chen A."/>
            <person name="Janssen B.J."/>
            <person name="Plunkett B."/>
            <person name="Ampomah-Dwamena C."/>
            <person name="Voogd C."/>
            <person name="Leif D."/>
            <person name="Lafferty D."/>
            <person name="Souleyre E.J.F."/>
            <person name="Varkonyi-Gasic E."/>
            <person name="Gambi F."/>
            <person name="Hanley J."/>
            <person name="Yao J.L."/>
            <person name="Cheung J."/>
            <person name="David K.M."/>
            <person name="Warren B."/>
            <person name="Marsh K."/>
            <person name="Snowden K.C."/>
            <person name="Lin-Wang K."/>
            <person name="Brian L."/>
            <person name="Martinez-Sanchez M."/>
            <person name="Wang M."/>
            <person name="Ileperuma N."/>
            <person name="Macnee N."/>
            <person name="Campin R."/>
            <person name="McAtee P."/>
            <person name="Drummond R.S.M."/>
            <person name="Espley R.V."/>
            <person name="Ireland H.S."/>
            <person name="Wu R."/>
            <person name="Atkinson R.G."/>
            <person name="Karunairetnam S."/>
            <person name="Bulley S."/>
            <person name="Chunkath S."/>
            <person name="Hanley Z."/>
            <person name="Storey R."/>
            <person name="Thrimawithana A.H."/>
            <person name="Thomson S."/>
            <person name="David C."/>
            <person name="Testolin R."/>
            <person name="Huang H."/>
            <person name="Hellens R.P."/>
            <person name="Schaffer R.J."/>
        </authorList>
    </citation>
    <scope>NUCLEOTIDE SEQUENCE [LARGE SCALE GENOMIC DNA]</scope>
    <source>
        <strain evidence="3">cv. Red5</strain>
    </source>
</reference>
<feature type="compositionally biased region" description="Basic and acidic residues" evidence="1">
    <location>
        <begin position="25"/>
        <end position="34"/>
    </location>
</feature>
<dbReference type="AlphaFoldDB" id="A0A2R6QVJ2"/>
<dbReference type="Proteomes" id="UP000241394">
    <property type="component" value="Chromosome LG12"/>
</dbReference>
<feature type="compositionally biased region" description="Polar residues" evidence="1">
    <location>
        <begin position="82"/>
        <end position="97"/>
    </location>
</feature>
<feature type="region of interest" description="Disordered" evidence="1">
    <location>
        <begin position="1"/>
        <end position="45"/>
    </location>
</feature>
<keyword evidence="3" id="KW-1185">Reference proteome</keyword>
<dbReference type="OMA" id="CSEDPPV"/>
<sequence>MADTTEELPAAPCSEDPPVPSTVDGGEKPTNKMERPKKRKKCPTSLDKFEAIKKQTLPNSSFSFTFDTKLSEIPEVTPKFGSFSSPELDQITTTSQRKATEEEEEEDESGEVRVERRDVVVATTFDG</sequence>
<gene>
    <name evidence="2" type="ORF">CEY00_Acc13254</name>
</gene>
<comment type="caution">
    <text evidence="2">The sequence shown here is derived from an EMBL/GenBank/DDBJ whole genome shotgun (WGS) entry which is preliminary data.</text>
</comment>
<dbReference type="InParanoid" id="A0A2R6QVJ2"/>
<reference evidence="2 3" key="1">
    <citation type="submission" date="2017-07" db="EMBL/GenBank/DDBJ databases">
        <title>An improved, manually edited Actinidia chinensis var. chinensis (kiwifruit) genome highlights the challenges associated with draft genomes and gene prediction in plants.</title>
        <authorList>
            <person name="Pilkington S."/>
            <person name="Crowhurst R."/>
            <person name="Hilario E."/>
            <person name="Nardozza S."/>
            <person name="Fraser L."/>
            <person name="Peng Y."/>
            <person name="Gunaseelan K."/>
            <person name="Simpson R."/>
            <person name="Tahir J."/>
            <person name="Deroles S."/>
            <person name="Templeton K."/>
            <person name="Luo Z."/>
            <person name="Davy M."/>
            <person name="Cheng C."/>
            <person name="Mcneilage M."/>
            <person name="Scaglione D."/>
            <person name="Liu Y."/>
            <person name="Zhang Q."/>
            <person name="Datson P."/>
            <person name="De Silva N."/>
            <person name="Gardiner S."/>
            <person name="Bassett H."/>
            <person name="Chagne D."/>
            <person name="Mccallum J."/>
            <person name="Dzierzon H."/>
            <person name="Deng C."/>
            <person name="Wang Y.-Y."/>
            <person name="Barron N."/>
            <person name="Manako K."/>
            <person name="Bowen J."/>
            <person name="Foster T."/>
            <person name="Erridge Z."/>
            <person name="Tiffin H."/>
            <person name="Waite C."/>
            <person name="Davies K."/>
            <person name="Grierson E."/>
            <person name="Laing W."/>
            <person name="Kirk R."/>
            <person name="Chen X."/>
            <person name="Wood M."/>
            <person name="Montefiori M."/>
            <person name="Brummell D."/>
            <person name="Schwinn K."/>
            <person name="Catanach A."/>
            <person name="Fullerton C."/>
            <person name="Li D."/>
            <person name="Meiyalaghan S."/>
            <person name="Nieuwenhuizen N."/>
            <person name="Read N."/>
            <person name="Prakash R."/>
            <person name="Hunter D."/>
            <person name="Zhang H."/>
            <person name="Mckenzie M."/>
            <person name="Knabel M."/>
            <person name="Harris A."/>
            <person name="Allan A."/>
            <person name="Chen A."/>
            <person name="Janssen B."/>
            <person name="Plunkett B."/>
            <person name="Dwamena C."/>
            <person name="Voogd C."/>
            <person name="Leif D."/>
            <person name="Lafferty D."/>
            <person name="Souleyre E."/>
            <person name="Varkonyi-Gasic E."/>
            <person name="Gambi F."/>
            <person name="Hanley J."/>
            <person name="Yao J.-L."/>
            <person name="Cheung J."/>
            <person name="David K."/>
            <person name="Warren B."/>
            <person name="Marsh K."/>
            <person name="Snowden K."/>
            <person name="Lin-Wang K."/>
            <person name="Brian L."/>
            <person name="Martinez-Sanchez M."/>
            <person name="Wang M."/>
            <person name="Ileperuma N."/>
            <person name="Macnee N."/>
            <person name="Campin R."/>
            <person name="Mcatee P."/>
            <person name="Drummond R."/>
            <person name="Espley R."/>
            <person name="Ireland H."/>
            <person name="Wu R."/>
            <person name="Atkinson R."/>
            <person name="Karunairetnam S."/>
            <person name="Bulley S."/>
            <person name="Chunkath S."/>
            <person name="Hanley Z."/>
            <person name="Storey R."/>
            <person name="Thrimawithana A."/>
            <person name="Thomson S."/>
            <person name="David C."/>
            <person name="Testolin R."/>
        </authorList>
    </citation>
    <scope>NUCLEOTIDE SEQUENCE [LARGE SCALE GENOMIC DNA]</scope>
    <source>
        <strain evidence="3">cv. Red5</strain>
        <tissue evidence="2">Young leaf</tissue>
    </source>
</reference>
<name>A0A2R6QVJ2_ACTCC</name>
<dbReference type="Gramene" id="PSS15762">
    <property type="protein sequence ID" value="PSS15762"/>
    <property type="gene ID" value="CEY00_Acc13254"/>
</dbReference>
<feature type="region of interest" description="Disordered" evidence="1">
    <location>
        <begin position="77"/>
        <end position="118"/>
    </location>
</feature>
<proteinExistence type="predicted"/>
<dbReference type="OrthoDB" id="847710at2759"/>